<evidence type="ECO:0000313" key="2">
    <source>
        <dbReference type="Proteomes" id="UP001595765"/>
    </source>
</evidence>
<reference evidence="2" key="1">
    <citation type="journal article" date="2019" name="Int. J. Syst. Evol. Microbiol.">
        <title>The Global Catalogue of Microorganisms (GCM) 10K type strain sequencing project: providing services to taxonomists for standard genome sequencing and annotation.</title>
        <authorList>
            <consortium name="The Broad Institute Genomics Platform"/>
            <consortium name="The Broad Institute Genome Sequencing Center for Infectious Disease"/>
            <person name="Wu L."/>
            <person name="Ma J."/>
        </authorList>
    </citation>
    <scope>NUCLEOTIDE SEQUENCE [LARGE SCALE GENOMIC DNA]</scope>
    <source>
        <strain evidence="2">CGMCC 4.7237</strain>
    </source>
</reference>
<name>A0ABV8HU85_9ACTN</name>
<dbReference type="Proteomes" id="UP001595765">
    <property type="component" value="Unassembled WGS sequence"/>
</dbReference>
<sequence>MQPLADHRPAPLDPLAFRGGFDGARLVLVLRGLNPDELRVALAWVQVAVVDIVLPDAYGEIVRCELKRLGTRHTERAAAATGAGARR</sequence>
<dbReference type="EMBL" id="JBHSBB010000014">
    <property type="protein sequence ID" value="MFC4033869.1"/>
    <property type="molecule type" value="Genomic_DNA"/>
</dbReference>
<gene>
    <name evidence="1" type="ORF">ACFO3J_20640</name>
</gene>
<keyword evidence="2" id="KW-1185">Reference proteome</keyword>
<accession>A0ABV8HU85</accession>
<comment type="caution">
    <text evidence="1">The sequence shown here is derived from an EMBL/GenBank/DDBJ whole genome shotgun (WGS) entry which is preliminary data.</text>
</comment>
<proteinExistence type="predicted"/>
<organism evidence="1 2">
    <name type="scientific">Streptomyces polygonati</name>
    <dbReference type="NCBI Taxonomy" id="1617087"/>
    <lineage>
        <taxon>Bacteria</taxon>
        <taxon>Bacillati</taxon>
        <taxon>Actinomycetota</taxon>
        <taxon>Actinomycetes</taxon>
        <taxon>Kitasatosporales</taxon>
        <taxon>Streptomycetaceae</taxon>
        <taxon>Streptomyces</taxon>
    </lineage>
</organism>
<evidence type="ECO:0000313" key="1">
    <source>
        <dbReference type="EMBL" id="MFC4033869.1"/>
    </source>
</evidence>
<protein>
    <submittedName>
        <fullName evidence="1">Uncharacterized protein</fullName>
    </submittedName>
</protein>
<dbReference type="RefSeq" id="WP_386431100.1">
    <property type="nucleotide sequence ID" value="NZ_JBHSBB010000014.1"/>
</dbReference>